<organism evidence="1 2">
    <name type="scientific">Ottowia flava</name>
    <dbReference type="NCBI Taxonomy" id="2675430"/>
    <lineage>
        <taxon>Bacteria</taxon>
        <taxon>Pseudomonadati</taxon>
        <taxon>Pseudomonadota</taxon>
        <taxon>Betaproteobacteria</taxon>
        <taxon>Burkholderiales</taxon>
        <taxon>Comamonadaceae</taxon>
        <taxon>Ottowia</taxon>
    </lineage>
</organism>
<gene>
    <name evidence="1" type="ORF">ACFSF0_16145</name>
</gene>
<dbReference type="Proteomes" id="UP001597304">
    <property type="component" value="Unassembled WGS sequence"/>
</dbReference>
<dbReference type="EMBL" id="JBHUEJ010000036">
    <property type="protein sequence ID" value="MFD1712143.1"/>
    <property type="molecule type" value="Genomic_DNA"/>
</dbReference>
<evidence type="ECO:0000313" key="1">
    <source>
        <dbReference type="EMBL" id="MFD1712143.1"/>
    </source>
</evidence>
<evidence type="ECO:0008006" key="3">
    <source>
        <dbReference type="Google" id="ProtNLM"/>
    </source>
</evidence>
<reference evidence="2" key="1">
    <citation type="journal article" date="2019" name="Int. J. Syst. Evol. Microbiol.">
        <title>The Global Catalogue of Microorganisms (GCM) 10K type strain sequencing project: providing services to taxonomists for standard genome sequencing and annotation.</title>
        <authorList>
            <consortium name="The Broad Institute Genomics Platform"/>
            <consortium name="The Broad Institute Genome Sequencing Center for Infectious Disease"/>
            <person name="Wu L."/>
            <person name="Ma J."/>
        </authorList>
    </citation>
    <scope>NUCLEOTIDE SEQUENCE [LARGE SCALE GENOMIC DNA]</scope>
    <source>
        <strain evidence="2">LMG 29247</strain>
    </source>
</reference>
<sequence>MELIDNITRLLGDDIKATLKPKSRLKIAASCFSMYAFEALKAELEKIDELSFIFTSPTFTVSEVTDKIRKERKEFHIPKLDRERSLYGSEFEIQLRNKLTQRAIAKECADWMRRKARFKSNRIKAPMQPFAVVQANGTDTAYMPLHGFTAVDLGYQQGNAVSNLVNKMDEPAFAATYLSLFDQIWNDPEKLEDVTAQICEHIASVYQENSPESIYFLMLYNIFNEFLDEIDEDVLPNDCTGYQDTLSWNKLFNCRRPPYGEAT</sequence>
<name>A0ABW4KXB0_9BURK</name>
<dbReference type="CDD" id="cd10311">
    <property type="entry name" value="PLDc_N_DEXD_c"/>
    <property type="match status" value="1"/>
</dbReference>
<dbReference type="RefSeq" id="WP_147912275.1">
    <property type="nucleotide sequence ID" value="NZ_JBHUEJ010000036.1"/>
</dbReference>
<accession>A0ABW4KXB0</accession>
<comment type="caution">
    <text evidence="1">The sequence shown here is derived from an EMBL/GenBank/DDBJ whole genome shotgun (WGS) entry which is preliminary data.</text>
</comment>
<protein>
    <recommendedName>
        <fullName evidence="3">Helicase</fullName>
    </recommendedName>
</protein>
<proteinExistence type="predicted"/>
<keyword evidence="2" id="KW-1185">Reference proteome</keyword>
<evidence type="ECO:0000313" key="2">
    <source>
        <dbReference type="Proteomes" id="UP001597304"/>
    </source>
</evidence>